<gene>
    <name evidence="2" type="ORF">HannXRQ_Chr04g0110141</name>
</gene>
<organism evidence="2 3">
    <name type="scientific">Helianthus annuus</name>
    <name type="common">Common sunflower</name>
    <dbReference type="NCBI Taxonomy" id="4232"/>
    <lineage>
        <taxon>Eukaryota</taxon>
        <taxon>Viridiplantae</taxon>
        <taxon>Streptophyta</taxon>
        <taxon>Embryophyta</taxon>
        <taxon>Tracheophyta</taxon>
        <taxon>Spermatophyta</taxon>
        <taxon>Magnoliopsida</taxon>
        <taxon>eudicotyledons</taxon>
        <taxon>Gunneridae</taxon>
        <taxon>Pentapetalae</taxon>
        <taxon>asterids</taxon>
        <taxon>campanulids</taxon>
        <taxon>Asterales</taxon>
        <taxon>Asteraceae</taxon>
        <taxon>Asteroideae</taxon>
        <taxon>Heliantheae alliance</taxon>
        <taxon>Heliantheae</taxon>
        <taxon>Helianthus</taxon>
    </lineage>
</organism>
<dbReference type="InterPro" id="IPR004142">
    <property type="entry name" value="NDRG"/>
</dbReference>
<dbReference type="GO" id="GO:0016787">
    <property type="term" value="F:hydrolase activity"/>
    <property type="evidence" value="ECO:0007669"/>
    <property type="project" value="UniProtKB-KW"/>
</dbReference>
<proteinExistence type="inferred from homology"/>
<dbReference type="InterPro" id="IPR029058">
    <property type="entry name" value="AB_hydrolase_fold"/>
</dbReference>
<accession>A0A251UYB0</accession>
<dbReference type="Pfam" id="PF03096">
    <property type="entry name" value="Ndr"/>
    <property type="match status" value="1"/>
</dbReference>
<dbReference type="AlphaFoldDB" id="A0A251UYB0"/>
<evidence type="ECO:0000313" key="2">
    <source>
        <dbReference type="EMBL" id="OTG28338.1"/>
    </source>
</evidence>
<protein>
    <submittedName>
        <fullName evidence="2">Putative NDRG, Alpha/Beta hydrolase fold protein</fullName>
    </submittedName>
</protein>
<dbReference type="InParanoid" id="A0A251UYB0"/>
<reference evidence="3" key="1">
    <citation type="journal article" date="2017" name="Nature">
        <title>The sunflower genome provides insights into oil metabolism, flowering and Asterid evolution.</title>
        <authorList>
            <person name="Badouin H."/>
            <person name="Gouzy J."/>
            <person name="Grassa C.J."/>
            <person name="Murat F."/>
            <person name="Staton S.E."/>
            <person name="Cottret L."/>
            <person name="Lelandais-Briere C."/>
            <person name="Owens G.L."/>
            <person name="Carrere S."/>
            <person name="Mayjonade B."/>
            <person name="Legrand L."/>
            <person name="Gill N."/>
            <person name="Kane N.C."/>
            <person name="Bowers J.E."/>
            <person name="Hubner S."/>
            <person name="Bellec A."/>
            <person name="Berard A."/>
            <person name="Berges H."/>
            <person name="Blanchet N."/>
            <person name="Boniface M.C."/>
            <person name="Brunel D."/>
            <person name="Catrice O."/>
            <person name="Chaidir N."/>
            <person name="Claudel C."/>
            <person name="Donnadieu C."/>
            <person name="Faraut T."/>
            <person name="Fievet G."/>
            <person name="Helmstetter N."/>
            <person name="King M."/>
            <person name="Knapp S.J."/>
            <person name="Lai Z."/>
            <person name="Le Paslier M.C."/>
            <person name="Lippi Y."/>
            <person name="Lorenzon L."/>
            <person name="Mandel J.R."/>
            <person name="Marage G."/>
            <person name="Marchand G."/>
            <person name="Marquand E."/>
            <person name="Bret-Mestries E."/>
            <person name="Morien E."/>
            <person name="Nambeesan S."/>
            <person name="Nguyen T."/>
            <person name="Pegot-Espagnet P."/>
            <person name="Pouilly N."/>
            <person name="Raftis F."/>
            <person name="Sallet E."/>
            <person name="Schiex T."/>
            <person name="Thomas J."/>
            <person name="Vandecasteele C."/>
            <person name="Vares D."/>
            <person name="Vear F."/>
            <person name="Vautrin S."/>
            <person name="Crespi M."/>
            <person name="Mangin B."/>
            <person name="Burke J.M."/>
            <person name="Salse J."/>
            <person name="Munos S."/>
            <person name="Vincourt P."/>
            <person name="Rieseberg L.H."/>
            <person name="Langlade N.B."/>
        </authorList>
    </citation>
    <scope>NUCLEOTIDE SEQUENCE [LARGE SCALE GENOMIC DNA]</scope>
    <source>
        <strain evidence="3">cv. SF193</strain>
    </source>
</reference>
<dbReference type="PANTHER" id="PTHR11034">
    <property type="entry name" value="N-MYC DOWNSTREAM REGULATED"/>
    <property type="match status" value="1"/>
</dbReference>
<keyword evidence="2" id="KW-0378">Hydrolase</keyword>
<evidence type="ECO:0000256" key="1">
    <source>
        <dbReference type="ARBA" id="ARBA00005598"/>
    </source>
</evidence>
<comment type="similarity">
    <text evidence="1">Belongs to the NDRG family.</text>
</comment>
<dbReference type="Gene3D" id="3.40.50.1820">
    <property type="entry name" value="alpha/beta hydrolase"/>
    <property type="match status" value="1"/>
</dbReference>
<dbReference type="Proteomes" id="UP000215914">
    <property type="component" value="Chromosome 4"/>
</dbReference>
<name>A0A251UYB0_HELAN</name>
<dbReference type="EMBL" id="CM007893">
    <property type="protein sequence ID" value="OTG28338.1"/>
    <property type="molecule type" value="Genomic_DNA"/>
</dbReference>
<evidence type="ECO:0000313" key="3">
    <source>
        <dbReference type="Proteomes" id="UP000215914"/>
    </source>
</evidence>
<keyword evidence="3" id="KW-1185">Reference proteome</keyword>
<sequence>MGFTILALGFKSSTGLSSCRLPGPLICCSVRDIKEIRRIWIDVNRFRVEKLNSRFSLISYSLVHRFSHLSKSLCYVFLSVEQNSPELVAADKYIKAWFSDVYGSNGGCLYSYTIFAFSIKYSKRVSGLILVSPICRAASWNERFYNKLMSKLLQYCGMCDMLKELLIHRYFSKAVCGSLKVPESEIVRACRKIEKLKLVIKEFFKEKDEEKERLNGINVGFFVVNEKDKGG</sequence>